<feature type="domain" description="FtsX extracellular" evidence="13">
    <location>
        <begin position="59"/>
        <end position="147"/>
    </location>
</feature>
<accession>A0A1G2CGE3</accession>
<keyword evidence="7 11" id="KW-1133">Transmembrane helix</keyword>
<dbReference type="InterPro" id="IPR004513">
    <property type="entry name" value="FtsX"/>
</dbReference>
<gene>
    <name evidence="14" type="ORF">A2946_00485</name>
</gene>
<protein>
    <recommendedName>
        <fullName evidence="3 10">Cell division protein FtsX</fullName>
    </recommendedName>
</protein>
<dbReference type="InterPro" id="IPR040690">
    <property type="entry name" value="FtsX_ECD"/>
</dbReference>
<keyword evidence="4 10" id="KW-1003">Cell membrane</keyword>
<feature type="transmembrane region" description="Helical" evidence="11">
    <location>
        <begin position="181"/>
        <end position="206"/>
    </location>
</feature>
<evidence type="ECO:0000256" key="3">
    <source>
        <dbReference type="ARBA" id="ARBA00021907"/>
    </source>
</evidence>
<dbReference type="GO" id="GO:0005886">
    <property type="term" value="C:plasma membrane"/>
    <property type="evidence" value="ECO:0007669"/>
    <property type="project" value="UniProtKB-SubCell"/>
</dbReference>
<evidence type="ECO:0000259" key="13">
    <source>
        <dbReference type="Pfam" id="PF18075"/>
    </source>
</evidence>
<evidence type="ECO:0000259" key="12">
    <source>
        <dbReference type="Pfam" id="PF02687"/>
    </source>
</evidence>
<keyword evidence="6 11" id="KW-0812">Transmembrane</keyword>
<evidence type="ECO:0000313" key="14">
    <source>
        <dbReference type="EMBL" id="OGZ00474.1"/>
    </source>
</evidence>
<evidence type="ECO:0000256" key="8">
    <source>
        <dbReference type="ARBA" id="ARBA00023136"/>
    </source>
</evidence>
<organism evidence="14 15">
    <name type="scientific">Candidatus Liptonbacteria bacterium RIFCSPLOWO2_01_FULL_53_13</name>
    <dbReference type="NCBI Taxonomy" id="1798651"/>
    <lineage>
        <taxon>Bacteria</taxon>
        <taxon>Candidatus Liptoniibacteriota</taxon>
    </lineage>
</organism>
<dbReference type="PIRSF" id="PIRSF003097">
    <property type="entry name" value="FtsX"/>
    <property type="match status" value="1"/>
</dbReference>
<dbReference type="AlphaFoldDB" id="A0A1G2CGE3"/>
<dbReference type="Gene3D" id="3.30.70.3040">
    <property type="match status" value="1"/>
</dbReference>
<feature type="transmembrane region" description="Helical" evidence="11">
    <location>
        <begin position="227"/>
        <end position="254"/>
    </location>
</feature>
<keyword evidence="5 10" id="KW-0132">Cell division</keyword>
<feature type="domain" description="ABC3 transporter permease C-terminal" evidence="12">
    <location>
        <begin position="183"/>
        <end position="302"/>
    </location>
</feature>
<evidence type="ECO:0000256" key="5">
    <source>
        <dbReference type="ARBA" id="ARBA00022618"/>
    </source>
</evidence>
<name>A0A1G2CGE3_9BACT</name>
<dbReference type="PANTHER" id="PTHR47755:SF1">
    <property type="entry name" value="CELL DIVISION PROTEIN FTSX"/>
    <property type="match status" value="1"/>
</dbReference>
<feature type="transmembrane region" description="Helical" evidence="11">
    <location>
        <begin position="274"/>
        <end position="297"/>
    </location>
</feature>
<evidence type="ECO:0000256" key="6">
    <source>
        <dbReference type="ARBA" id="ARBA00022692"/>
    </source>
</evidence>
<dbReference type="GO" id="GO:0051301">
    <property type="term" value="P:cell division"/>
    <property type="evidence" value="ECO:0007669"/>
    <property type="project" value="UniProtKB-KW"/>
</dbReference>
<dbReference type="EMBL" id="MHLB01000064">
    <property type="protein sequence ID" value="OGZ00474.1"/>
    <property type="molecule type" value="Genomic_DNA"/>
</dbReference>
<dbReference type="PANTHER" id="PTHR47755">
    <property type="entry name" value="CELL DIVISION PROTEIN FTSX"/>
    <property type="match status" value="1"/>
</dbReference>
<evidence type="ECO:0000256" key="11">
    <source>
        <dbReference type="SAM" id="Phobius"/>
    </source>
</evidence>
<dbReference type="Pfam" id="PF02687">
    <property type="entry name" value="FtsX"/>
    <property type="match status" value="1"/>
</dbReference>
<dbReference type="Proteomes" id="UP000178348">
    <property type="component" value="Unassembled WGS sequence"/>
</dbReference>
<evidence type="ECO:0000256" key="4">
    <source>
        <dbReference type="ARBA" id="ARBA00022475"/>
    </source>
</evidence>
<feature type="transmembrane region" description="Helical" evidence="11">
    <location>
        <begin position="21"/>
        <end position="43"/>
    </location>
</feature>
<keyword evidence="9 10" id="KW-0131">Cell cycle</keyword>
<evidence type="ECO:0000313" key="15">
    <source>
        <dbReference type="Proteomes" id="UP000178348"/>
    </source>
</evidence>
<evidence type="ECO:0000256" key="7">
    <source>
        <dbReference type="ARBA" id="ARBA00022989"/>
    </source>
</evidence>
<comment type="similarity">
    <text evidence="2 10">Belongs to the ABC-4 integral membrane protein family. FtsX subfamily.</text>
</comment>
<dbReference type="Pfam" id="PF18075">
    <property type="entry name" value="FtsX_ECD"/>
    <property type="match status" value="1"/>
</dbReference>
<dbReference type="InterPro" id="IPR003838">
    <property type="entry name" value="ABC3_permease_C"/>
</dbReference>
<evidence type="ECO:0000256" key="10">
    <source>
        <dbReference type="PIRNR" id="PIRNR003097"/>
    </source>
</evidence>
<comment type="subcellular location">
    <subcellularLocation>
        <location evidence="1">Cell membrane</location>
        <topology evidence="1">Multi-pass membrane protein</topology>
    </subcellularLocation>
</comment>
<comment type="caution">
    <text evidence="14">The sequence shown here is derived from an EMBL/GenBank/DDBJ whole genome shotgun (WGS) entry which is preliminary data.</text>
</comment>
<sequence length="303" mass="34001">MFTIFSRIVHYGLKNFYRNGWPSLATVAIMIVSLLMFFGLVMFNVVTGEAKNSIQDKIDVSVYFKTNVSEDEILNIKQSLETLPEVKPPVEYISRDRALEIFAERHQDDPIITQTVRELNVNPLEASLNIKAHSPEDYPKIANYLKEPNLAEKFDKVTYFENQKIIDKLIRVIGIMNQGGLLLTIFLAIVAGLVVFNTIQLAIYSNRDEIVIMRAVGASNNLVRGPFVVEGVVAGVIAAVASLALAAPIVYFVSPYLGVFIPGLNVFKYFYTNLLALFLYQLLFGVAIASFSSFVAVRRYLRN</sequence>
<proteinExistence type="inferred from homology"/>
<keyword evidence="8 10" id="KW-0472">Membrane</keyword>
<evidence type="ECO:0000256" key="1">
    <source>
        <dbReference type="ARBA" id="ARBA00004651"/>
    </source>
</evidence>
<evidence type="ECO:0000256" key="2">
    <source>
        <dbReference type="ARBA" id="ARBA00007379"/>
    </source>
</evidence>
<reference evidence="14 15" key="1">
    <citation type="journal article" date="2016" name="Nat. Commun.">
        <title>Thousands of microbial genomes shed light on interconnected biogeochemical processes in an aquifer system.</title>
        <authorList>
            <person name="Anantharaman K."/>
            <person name="Brown C.T."/>
            <person name="Hug L.A."/>
            <person name="Sharon I."/>
            <person name="Castelle C.J."/>
            <person name="Probst A.J."/>
            <person name="Thomas B.C."/>
            <person name="Singh A."/>
            <person name="Wilkins M.J."/>
            <person name="Karaoz U."/>
            <person name="Brodie E.L."/>
            <person name="Williams K.H."/>
            <person name="Hubbard S.S."/>
            <person name="Banfield J.F."/>
        </authorList>
    </citation>
    <scope>NUCLEOTIDE SEQUENCE [LARGE SCALE GENOMIC DNA]</scope>
</reference>
<evidence type="ECO:0000256" key="9">
    <source>
        <dbReference type="ARBA" id="ARBA00023306"/>
    </source>
</evidence>